<evidence type="ECO:0000313" key="7">
    <source>
        <dbReference type="Proteomes" id="UP000219559"/>
    </source>
</evidence>
<keyword evidence="2 5" id="KW-0812">Transmembrane</keyword>
<sequence>MDIGPLLGLAVLFLVVALFYSAVGFGGGSSYLAILALFITSFFTIRSLALLCNIIVVGGSTYWFVKQGYFRFKAFMPFIVSSIPMAYLGARFRLSEELFFVLLGTSLILAAIFLFWQPKRSPGEAKNYPLFFNVLVGGCIGMLSGLVGIGGGIFLAPLLHYIKWKEALVVAALSSFFILVNSVSGLVGLFHADTLSLPWPEAFVLGGAVLLGGQIGIRISLNKLSPQAIRRVTAALVFVVGVRVLLVNGLQLL</sequence>
<dbReference type="OrthoDB" id="560496at2"/>
<evidence type="ECO:0000256" key="4">
    <source>
        <dbReference type="ARBA" id="ARBA00023136"/>
    </source>
</evidence>
<accession>A0A2A4GCV0</accession>
<feature type="transmembrane region" description="Helical" evidence="5">
    <location>
        <begin position="167"/>
        <end position="190"/>
    </location>
</feature>
<feature type="transmembrane region" description="Helical" evidence="5">
    <location>
        <begin position="202"/>
        <end position="221"/>
    </location>
</feature>
<dbReference type="Proteomes" id="UP000219559">
    <property type="component" value="Unassembled WGS sequence"/>
</dbReference>
<dbReference type="Pfam" id="PF01925">
    <property type="entry name" value="TauE"/>
    <property type="match status" value="1"/>
</dbReference>
<keyword evidence="5" id="KW-1003">Cell membrane</keyword>
<keyword evidence="3 5" id="KW-1133">Transmembrane helix</keyword>
<evidence type="ECO:0000256" key="5">
    <source>
        <dbReference type="RuleBase" id="RU363041"/>
    </source>
</evidence>
<comment type="caution">
    <text evidence="6">The sequence shown here is derived from an EMBL/GenBank/DDBJ whole genome shotgun (WGS) entry which is preliminary data.</text>
</comment>
<organism evidence="6 7">
    <name type="scientific">Sediminicola luteus</name>
    <dbReference type="NCBI Taxonomy" id="319238"/>
    <lineage>
        <taxon>Bacteria</taxon>
        <taxon>Pseudomonadati</taxon>
        <taxon>Bacteroidota</taxon>
        <taxon>Flavobacteriia</taxon>
        <taxon>Flavobacteriales</taxon>
        <taxon>Flavobacteriaceae</taxon>
        <taxon>Sediminicola</taxon>
    </lineage>
</organism>
<dbReference type="InterPro" id="IPR051598">
    <property type="entry name" value="TSUP/Inactive_protease-like"/>
</dbReference>
<protein>
    <recommendedName>
        <fullName evidence="5">Probable membrane transporter protein</fullName>
    </recommendedName>
</protein>
<proteinExistence type="inferred from homology"/>
<dbReference type="PANTHER" id="PTHR43701:SF5">
    <property type="entry name" value="MEMBRANE TRANSPORTER PROTEIN-RELATED"/>
    <property type="match status" value="1"/>
</dbReference>
<feature type="transmembrane region" description="Helical" evidence="5">
    <location>
        <begin position="128"/>
        <end position="155"/>
    </location>
</feature>
<keyword evidence="7" id="KW-1185">Reference proteome</keyword>
<name>A0A2A4GCV0_9FLAO</name>
<comment type="similarity">
    <text evidence="5">Belongs to the 4-toluene sulfonate uptake permease (TSUP) (TC 2.A.102) family.</text>
</comment>
<gene>
    <name evidence="6" type="ORF">B7P33_00435</name>
</gene>
<dbReference type="GO" id="GO:0005886">
    <property type="term" value="C:plasma membrane"/>
    <property type="evidence" value="ECO:0007669"/>
    <property type="project" value="UniProtKB-SubCell"/>
</dbReference>
<evidence type="ECO:0000256" key="3">
    <source>
        <dbReference type="ARBA" id="ARBA00022989"/>
    </source>
</evidence>
<keyword evidence="4 5" id="KW-0472">Membrane</keyword>
<feature type="transmembrane region" description="Helical" evidence="5">
    <location>
        <begin position="69"/>
        <end position="90"/>
    </location>
</feature>
<feature type="transmembrane region" description="Helical" evidence="5">
    <location>
        <begin position="97"/>
        <end position="116"/>
    </location>
</feature>
<dbReference type="EMBL" id="NBWU01000001">
    <property type="protein sequence ID" value="PCE65808.1"/>
    <property type="molecule type" value="Genomic_DNA"/>
</dbReference>
<evidence type="ECO:0000313" key="6">
    <source>
        <dbReference type="EMBL" id="PCE65808.1"/>
    </source>
</evidence>
<dbReference type="PANTHER" id="PTHR43701">
    <property type="entry name" value="MEMBRANE TRANSPORTER PROTEIN MJ0441-RELATED"/>
    <property type="match status" value="1"/>
</dbReference>
<feature type="transmembrane region" description="Helical" evidence="5">
    <location>
        <begin position="233"/>
        <end position="252"/>
    </location>
</feature>
<feature type="transmembrane region" description="Helical" evidence="5">
    <location>
        <begin position="32"/>
        <end position="57"/>
    </location>
</feature>
<dbReference type="InterPro" id="IPR002781">
    <property type="entry name" value="TM_pro_TauE-like"/>
</dbReference>
<reference evidence="6 7" key="1">
    <citation type="submission" date="2017-04" db="EMBL/GenBank/DDBJ databases">
        <title>A new member of the family Flavobacteriaceae isolated from ascidians.</title>
        <authorList>
            <person name="Chen L."/>
        </authorList>
    </citation>
    <scope>NUCLEOTIDE SEQUENCE [LARGE SCALE GENOMIC DNA]</scope>
    <source>
        <strain evidence="6 7">HQA918</strain>
    </source>
</reference>
<comment type="subcellular location">
    <subcellularLocation>
        <location evidence="5">Cell membrane</location>
        <topology evidence="5">Multi-pass membrane protein</topology>
    </subcellularLocation>
    <subcellularLocation>
        <location evidence="1">Membrane</location>
        <topology evidence="1">Multi-pass membrane protein</topology>
    </subcellularLocation>
</comment>
<evidence type="ECO:0000256" key="1">
    <source>
        <dbReference type="ARBA" id="ARBA00004141"/>
    </source>
</evidence>
<feature type="transmembrane region" description="Helical" evidence="5">
    <location>
        <begin position="6"/>
        <end position="25"/>
    </location>
</feature>
<evidence type="ECO:0000256" key="2">
    <source>
        <dbReference type="ARBA" id="ARBA00022692"/>
    </source>
</evidence>
<dbReference type="AlphaFoldDB" id="A0A2A4GCV0"/>